<evidence type="ECO:0008006" key="3">
    <source>
        <dbReference type="Google" id="ProtNLM"/>
    </source>
</evidence>
<protein>
    <recommendedName>
        <fullName evidence="3">K-box domain-containing protein</fullName>
    </recommendedName>
</protein>
<evidence type="ECO:0000313" key="1">
    <source>
        <dbReference type="EMBL" id="RID67459.1"/>
    </source>
</evidence>
<dbReference type="EMBL" id="CM010631">
    <property type="protein sequence ID" value="RID67459.1"/>
    <property type="molecule type" value="Genomic_DNA"/>
</dbReference>
<reference evidence="1 2" key="1">
    <citation type="submission" date="2018-06" db="EMBL/GenBank/DDBJ databases">
        <title>WGS assembly of Brassica rapa FPsc.</title>
        <authorList>
            <person name="Bowman J."/>
            <person name="Kohchi T."/>
            <person name="Yamato K."/>
            <person name="Jenkins J."/>
            <person name="Shu S."/>
            <person name="Ishizaki K."/>
            <person name="Yamaoka S."/>
            <person name="Nishihama R."/>
            <person name="Nakamura Y."/>
            <person name="Berger F."/>
            <person name="Adam C."/>
            <person name="Aki S."/>
            <person name="Althoff F."/>
            <person name="Araki T."/>
            <person name="Arteaga-Vazquez M."/>
            <person name="Balasubrmanian S."/>
            <person name="Bauer D."/>
            <person name="Boehm C."/>
            <person name="Briginshaw L."/>
            <person name="Caballero-Perez J."/>
            <person name="Catarino B."/>
            <person name="Chen F."/>
            <person name="Chiyoda S."/>
            <person name="Chovatia M."/>
            <person name="Davies K."/>
            <person name="Delmans M."/>
            <person name="Demura T."/>
            <person name="Dierschke T."/>
            <person name="Dolan L."/>
            <person name="Dorantes-Acosta A."/>
            <person name="Eklund D."/>
            <person name="Florent S."/>
            <person name="Flores-Sandoval E."/>
            <person name="Fujiyama A."/>
            <person name="Fukuzawa H."/>
            <person name="Galik B."/>
            <person name="Grimanelli D."/>
            <person name="Grimwood J."/>
            <person name="Grossniklaus U."/>
            <person name="Hamada T."/>
            <person name="Haseloff J."/>
            <person name="Hetherington A."/>
            <person name="Higo A."/>
            <person name="Hirakawa Y."/>
            <person name="Hundley H."/>
            <person name="Ikeda Y."/>
            <person name="Inoue K."/>
            <person name="Inoue S."/>
            <person name="Ishida S."/>
            <person name="Jia Q."/>
            <person name="Kakita M."/>
            <person name="Kanazawa T."/>
            <person name="Kawai Y."/>
            <person name="Kawashima T."/>
            <person name="Kennedy M."/>
            <person name="Kinose K."/>
            <person name="Kinoshita T."/>
            <person name="Kohara Y."/>
            <person name="Koide E."/>
            <person name="Komatsu K."/>
            <person name="Kopischke S."/>
            <person name="Kubo M."/>
            <person name="Kyozuka J."/>
            <person name="Lagercrantz U."/>
            <person name="Lin S."/>
            <person name="Lindquist E."/>
            <person name="Lipzen A."/>
            <person name="Lu C."/>
            <person name="Luna E."/>
            <person name="Martienssen R."/>
            <person name="Minamino N."/>
            <person name="Mizutani M."/>
            <person name="Mizutani M."/>
            <person name="Mochizuki N."/>
            <person name="Monte I."/>
            <person name="Mosher R."/>
            <person name="Nagasaki H."/>
            <person name="Nakagami H."/>
            <person name="Naramoto S."/>
            <person name="Nishitani K."/>
            <person name="Ohtani M."/>
            <person name="Okamoto T."/>
            <person name="Okumura M."/>
            <person name="Phillips J."/>
            <person name="Pollak B."/>
            <person name="Reinders A."/>
            <person name="Roevekamp M."/>
            <person name="Sano R."/>
            <person name="Sawa S."/>
            <person name="Schmid M."/>
            <person name="Shirakawa M."/>
            <person name="Solano R."/>
            <person name="Spunde A."/>
            <person name="Suetsugu N."/>
            <person name="Sugano S."/>
            <person name="Sugiyama A."/>
            <person name="Sun R."/>
            <person name="Suzuki Y."/>
            <person name="Takenaka M."/>
            <person name="Takezawa D."/>
            <person name="Tomogane H."/>
            <person name="Tsuzuki M."/>
            <person name="Ueda T."/>
            <person name="Umeda M."/>
            <person name="Ward J."/>
            <person name="Watanabe Y."/>
            <person name="Yazaki K."/>
            <person name="Yokoyama R."/>
            <person name="Yoshitake Y."/>
            <person name="Yotsui I."/>
            <person name="Zachgo S."/>
            <person name="Schmutz J."/>
        </authorList>
    </citation>
    <scope>NUCLEOTIDE SEQUENCE [LARGE SCALE GENOMIC DNA]</scope>
    <source>
        <strain evidence="2">cv. B-3</strain>
    </source>
</reference>
<dbReference type="AlphaFoldDB" id="A0A397ZPB3"/>
<accession>A0A397ZPB3</accession>
<name>A0A397ZPB3_BRACM</name>
<sequence length="233" mass="27513">MTEEKASVLCNFCNSSRYGCSSEQSLEEQDNETVREVQRLLLLIRRMNGKDDSVSFSELLSLLSHLKEVRLIVIDQKKKIKLEEDERLRKFSTSSSKEEREEKQDHEAPLLKMKREFERRSSEPMHKELERLWLLNERMNGRELEGMTSSDLLLLDTKILHALVGLRDQQLGPRREQIAREQKEEQDGRCSLDIVKDESHRGDITSRKRSKPALVTVSRKLRRFQNRHRRTMP</sequence>
<proteinExistence type="predicted"/>
<gene>
    <name evidence="1" type="ORF">BRARA_D02540</name>
</gene>
<dbReference type="Proteomes" id="UP000264353">
    <property type="component" value="Chromosome A4"/>
</dbReference>
<organism evidence="1 2">
    <name type="scientific">Brassica campestris</name>
    <name type="common">Field mustard</name>
    <dbReference type="NCBI Taxonomy" id="3711"/>
    <lineage>
        <taxon>Eukaryota</taxon>
        <taxon>Viridiplantae</taxon>
        <taxon>Streptophyta</taxon>
        <taxon>Embryophyta</taxon>
        <taxon>Tracheophyta</taxon>
        <taxon>Spermatophyta</taxon>
        <taxon>Magnoliopsida</taxon>
        <taxon>eudicotyledons</taxon>
        <taxon>Gunneridae</taxon>
        <taxon>Pentapetalae</taxon>
        <taxon>rosids</taxon>
        <taxon>malvids</taxon>
        <taxon>Brassicales</taxon>
        <taxon>Brassicaceae</taxon>
        <taxon>Brassiceae</taxon>
        <taxon>Brassica</taxon>
    </lineage>
</organism>
<evidence type="ECO:0000313" key="2">
    <source>
        <dbReference type="Proteomes" id="UP000264353"/>
    </source>
</evidence>